<dbReference type="SUPFAM" id="SSF50998">
    <property type="entry name" value="Quinoprotein alcohol dehydrogenase-like"/>
    <property type="match status" value="1"/>
</dbReference>
<dbReference type="SMART" id="SM00320">
    <property type="entry name" value="WD40"/>
    <property type="match status" value="5"/>
</dbReference>
<evidence type="ECO:0000313" key="11">
    <source>
        <dbReference type="Proteomes" id="UP000247498"/>
    </source>
</evidence>
<name>A0A2V0PKL9_9CHLO</name>
<feature type="compositionally biased region" description="Low complexity" evidence="6">
    <location>
        <begin position="354"/>
        <end position="367"/>
    </location>
</feature>
<sequence length="992" mass="101105">MGLGEDSGDLPGAPSAGAPAQQHLKSTRGHGEGFCTAAWCEIAGEDGSRASWAPVSAGQDGKLMLRSADEGVAVVKICGDHSKPTHCIAVSEDGRTVATVDDGFVQLYSTPDLDLQSTACRFTLPGRAVAFGGGGRLAAAGDDGNIKLIDAADCKVLCNLKAEGFVRSVALDPEGAFLAASLAGGELCIWDAKSGAPQLRKALCPKVDPASSRRSQVAWSPDGGTLLAVPARNGGVRLLERLNWQPAVELAEDDAAQPADVNALAFSPNGVYLATGGLDRRVVVWHAERGVVVSRTVVEEVPSSLAWHPRGDALLVAGEGGSIGLWPHAVPQGQGLPSPWMSPDEVLRQKDAAVAAGTSTAAGTTLEEGGEDSFAGGPRRLKRRGAGAASGADLADDDLDDYEDGGASDGIRGKRARRAEAGGVLRPGAGATVMGAPAPRLPRSQAAVQPGSTPDGGDGGDGGGRFLAYTSVGCVISRRVDSHRTCEVVFHDASRGRAKLPLLTDYFGFTMAALGEGGVVYGSPASSDAPPALVYRPFDAWASNSDWTVQLPPDEPPAAVAAGRSFVAAATARQLLRLYSPAGRQFAVLSLPGAPVALAAAGHSLLLAHHAASPCWEPPAPGSQRLAFSVLDVPRQALAASGPLPLSRGAGLAWLGFSEEGLPAAYDTAGVMRVRTAEWGGSWVPVFDSKAARSEGGAEVFWPVSLTCRELTCVVTSEAAPHPAVAPRPVLSVRPLCVPAAAAEGAPADLEDEALRLGLRLAQLRAAAAEAEDPEEGARAAEEVEAALLEADRSTLKQFNAALNGRREMRALELVGQLHNTRSIQGALQLANAKRQAALAERVSAFLEERLAWEARAAEEEEAAAAAVEEQRPWRGADAGGGGAGGGGGSGSVDLVGDDEAEAMEAEGSSRDAAAREARPAVAADQRRAAPAPAPAPVGKMAAIFSRGSSGSGGASAGAGAAAKKPAPAALAASKPAGGGGGNPFARKKAAK</sequence>
<feature type="region of interest" description="Disordered" evidence="6">
    <location>
        <begin position="354"/>
        <end position="463"/>
    </location>
</feature>
<feature type="compositionally biased region" description="Low complexity" evidence="6">
    <location>
        <begin position="11"/>
        <end position="20"/>
    </location>
</feature>
<protein>
    <submittedName>
        <fullName evidence="10">Uncharacterized protein</fullName>
    </submittedName>
</protein>
<feature type="compositionally biased region" description="Gly residues" evidence="6">
    <location>
        <begin position="454"/>
        <end position="463"/>
    </location>
</feature>
<evidence type="ECO:0000259" key="9">
    <source>
        <dbReference type="Pfam" id="PF24817"/>
    </source>
</evidence>
<evidence type="ECO:0000259" key="7">
    <source>
        <dbReference type="Pfam" id="PF12341"/>
    </source>
</evidence>
<dbReference type="InterPro" id="IPR057646">
    <property type="entry name" value="WD40_WDHD1_1st"/>
</dbReference>
<evidence type="ECO:0000313" key="10">
    <source>
        <dbReference type="EMBL" id="GBG00100.1"/>
    </source>
</evidence>
<comment type="caution">
    <text evidence="10">The sequence shown here is derived from an EMBL/GenBank/DDBJ whole genome shotgun (WGS) entry which is preliminary data.</text>
</comment>
<dbReference type="Pfam" id="PF12341">
    <property type="entry name" value="Mcl1_mid"/>
    <property type="match status" value="1"/>
</dbReference>
<dbReference type="GO" id="GO:0000278">
    <property type="term" value="P:mitotic cell cycle"/>
    <property type="evidence" value="ECO:0007669"/>
    <property type="project" value="TreeGrafter"/>
</dbReference>
<feature type="compositionally biased region" description="Acidic residues" evidence="6">
    <location>
        <begin position="394"/>
        <end position="406"/>
    </location>
</feature>
<evidence type="ECO:0000259" key="8">
    <source>
        <dbReference type="Pfam" id="PF20946"/>
    </source>
</evidence>
<dbReference type="InterPro" id="IPR015943">
    <property type="entry name" value="WD40/YVTN_repeat-like_dom_sf"/>
</dbReference>
<evidence type="ECO:0000256" key="1">
    <source>
        <dbReference type="ARBA" id="ARBA00004123"/>
    </source>
</evidence>
<feature type="domain" description="WDHD1/CFT4 second beta-propeller" evidence="7">
    <location>
        <begin position="447"/>
        <end position="739"/>
    </location>
</feature>
<accession>A0A2V0PKL9</accession>
<feature type="region of interest" description="Disordered" evidence="6">
    <location>
        <begin position="1"/>
        <end position="27"/>
    </location>
</feature>
<dbReference type="InterPro" id="IPR048591">
    <property type="entry name" value="WDHD1/CFT4_hel"/>
</dbReference>
<dbReference type="Pfam" id="PF24817">
    <property type="entry name" value="WD40_WDHD1_1st"/>
    <property type="match status" value="1"/>
</dbReference>
<evidence type="ECO:0000256" key="5">
    <source>
        <dbReference type="PROSITE-ProRule" id="PRU00221"/>
    </source>
</evidence>
<dbReference type="FunCoup" id="A0A2V0PKL9">
    <property type="interactions" value="1532"/>
</dbReference>
<dbReference type="PANTHER" id="PTHR19932">
    <property type="entry name" value="WD REPEAT AND HMG-BOX DNA BINDING PROTEIN"/>
    <property type="match status" value="1"/>
</dbReference>
<dbReference type="GO" id="GO:0003682">
    <property type="term" value="F:chromatin binding"/>
    <property type="evidence" value="ECO:0007669"/>
    <property type="project" value="TreeGrafter"/>
</dbReference>
<feature type="compositionally biased region" description="Basic and acidic residues" evidence="6">
    <location>
        <begin position="908"/>
        <end position="919"/>
    </location>
</feature>
<evidence type="ECO:0000256" key="4">
    <source>
        <dbReference type="ARBA" id="ARBA00023242"/>
    </source>
</evidence>
<evidence type="ECO:0000256" key="2">
    <source>
        <dbReference type="ARBA" id="ARBA00022574"/>
    </source>
</evidence>
<comment type="subcellular location">
    <subcellularLocation>
        <location evidence="1">Nucleus</location>
    </subcellularLocation>
</comment>
<feature type="compositionally biased region" description="Gly residues" evidence="6">
    <location>
        <begin position="878"/>
        <end position="891"/>
    </location>
</feature>
<dbReference type="InterPro" id="IPR022100">
    <property type="entry name" value="WDHD1/CFT4_beta-prop_2nd"/>
</dbReference>
<feature type="domain" description="WDHD1/CFT4 helical bundle" evidence="8">
    <location>
        <begin position="749"/>
        <end position="851"/>
    </location>
</feature>
<feature type="domain" description="WDHD1 first WD40" evidence="9">
    <location>
        <begin position="55"/>
        <end position="324"/>
    </location>
</feature>
<dbReference type="GO" id="GO:0043596">
    <property type="term" value="C:nuclear replication fork"/>
    <property type="evidence" value="ECO:0007669"/>
    <property type="project" value="TreeGrafter"/>
</dbReference>
<dbReference type="GO" id="GO:0006281">
    <property type="term" value="P:DNA repair"/>
    <property type="evidence" value="ECO:0007669"/>
    <property type="project" value="TreeGrafter"/>
</dbReference>
<organism evidence="10 11">
    <name type="scientific">Raphidocelis subcapitata</name>
    <dbReference type="NCBI Taxonomy" id="307507"/>
    <lineage>
        <taxon>Eukaryota</taxon>
        <taxon>Viridiplantae</taxon>
        <taxon>Chlorophyta</taxon>
        <taxon>core chlorophytes</taxon>
        <taxon>Chlorophyceae</taxon>
        <taxon>CS clade</taxon>
        <taxon>Sphaeropleales</taxon>
        <taxon>Selenastraceae</taxon>
        <taxon>Raphidocelis</taxon>
    </lineage>
</organism>
<feature type="repeat" description="WD" evidence="5">
    <location>
        <begin position="254"/>
        <end position="295"/>
    </location>
</feature>
<keyword evidence="11" id="KW-1185">Reference proteome</keyword>
<dbReference type="InParanoid" id="A0A2V0PKL9"/>
<dbReference type="GO" id="GO:0006261">
    <property type="term" value="P:DNA-templated DNA replication"/>
    <property type="evidence" value="ECO:0007669"/>
    <property type="project" value="TreeGrafter"/>
</dbReference>
<dbReference type="Pfam" id="PF20946">
    <property type="entry name" value="Ctf4_C"/>
    <property type="match status" value="1"/>
</dbReference>
<dbReference type="InterPro" id="IPR011047">
    <property type="entry name" value="Quinoprotein_ADH-like_sf"/>
</dbReference>
<proteinExistence type="predicted"/>
<dbReference type="STRING" id="307507.A0A2V0PKL9"/>
<dbReference type="PANTHER" id="PTHR19932:SF10">
    <property type="entry name" value="WD REPEAT AND HMG-BOX DNA-BINDING PROTEIN 1"/>
    <property type="match status" value="1"/>
</dbReference>
<dbReference type="PROSITE" id="PS50082">
    <property type="entry name" value="WD_REPEATS_2"/>
    <property type="match status" value="1"/>
</dbReference>
<dbReference type="AlphaFoldDB" id="A0A2V0PKL9"/>
<dbReference type="OrthoDB" id="427368at2759"/>
<dbReference type="Proteomes" id="UP000247498">
    <property type="component" value="Unassembled WGS sequence"/>
</dbReference>
<feature type="region of interest" description="Disordered" evidence="6">
    <location>
        <begin position="862"/>
        <end position="992"/>
    </location>
</feature>
<feature type="compositionally biased region" description="Low complexity" evidence="6">
    <location>
        <begin position="958"/>
        <end position="976"/>
    </location>
</feature>
<dbReference type="InterPro" id="IPR001680">
    <property type="entry name" value="WD40_rpt"/>
</dbReference>
<feature type="compositionally biased region" description="Acidic residues" evidence="6">
    <location>
        <begin position="896"/>
        <end position="905"/>
    </location>
</feature>
<keyword evidence="4" id="KW-0539">Nucleus</keyword>
<dbReference type="Gene3D" id="2.130.10.10">
    <property type="entry name" value="YVTN repeat-like/Quinoprotein amine dehydrogenase"/>
    <property type="match status" value="2"/>
</dbReference>
<evidence type="ECO:0000256" key="3">
    <source>
        <dbReference type="ARBA" id="ARBA00022737"/>
    </source>
</evidence>
<keyword evidence="3" id="KW-0677">Repeat</keyword>
<dbReference type="PROSITE" id="PS50294">
    <property type="entry name" value="WD_REPEATS_REGION"/>
    <property type="match status" value="1"/>
</dbReference>
<dbReference type="EMBL" id="BDRX01000192">
    <property type="protein sequence ID" value="GBG00100.1"/>
    <property type="molecule type" value="Genomic_DNA"/>
</dbReference>
<reference evidence="10 11" key="1">
    <citation type="journal article" date="2018" name="Sci. Rep.">
        <title>Raphidocelis subcapitata (=Pseudokirchneriella subcapitata) provides an insight into genome evolution and environmental adaptations in the Sphaeropleales.</title>
        <authorList>
            <person name="Suzuki S."/>
            <person name="Yamaguchi H."/>
            <person name="Nakajima N."/>
            <person name="Kawachi M."/>
        </authorList>
    </citation>
    <scope>NUCLEOTIDE SEQUENCE [LARGE SCALE GENOMIC DNA]</scope>
    <source>
        <strain evidence="10 11">NIES-35</strain>
    </source>
</reference>
<evidence type="ECO:0000256" key="6">
    <source>
        <dbReference type="SAM" id="MobiDB-lite"/>
    </source>
</evidence>
<keyword evidence="2 5" id="KW-0853">WD repeat</keyword>
<gene>
    <name evidence="10" type="ORF">Rsub_12921</name>
</gene>